<dbReference type="GO" id="GO:0016471">
    <property type="term" value="C:vacuolar proton-transporting V-type ATPase complex"/>
    <property type="evidence" value="ECO:0007669"/>
    <property type="project" value="TreeGrafter"/>
</dbReference>
<feature type="transmembrane region" description="Helical" evidence="8">
    <location>
        <begin position="321"/>
        <end position="350"/>
    </location>
</feature>
<dbReference type="STRING" id="322095.HMPREF3185_01787"/>
<dbReference type="GO" id="GO:0046961">
    <property type="term" value="F:proton-transporting ATPase activity, rotational mechanism"/>
    <property type="evidence" value="ECO:0007669"/>
    <property type="project" value="InterPro"/>
</dbReference>
<dbReference type="InterPro" id="IPR002490">
    <property type="entry name" value="V-ATPase_116kDa_su"/>
</dbReference>
<accession>A0A134B2X9</accession>
<dbReference type="GO" id="GO:0051117">
    <property type="term" value="F:ATPase binding"/>
    <property type="evidence" value="ECO:0007669"/>
    <property type="project" value="TreeGrafter"/>
</dbReference>
<keyword evidence="5 8" id="KW-1133">Transmembrane helix</keyword>
<proteinExistence type="inferred from homology"/>
<protein>
    <submittedName>
        <fullName evidence="9">V-type ATPase subunit family protein</fullName>
    </submittedName>
</protein>
<dbReference type="Proteomes" id="UP000070224">
    <property type="component" value="Unassembled WGS sequence"/>
</dbReference>
<dbReference type="Pfam" id="PF01496">
    <property type="entry name" value="V_ATPase_I"/>
    <property type="match status" value="1"/>
</dbReference>
<keyword evidence="4 8" id="KW-0812">Transmembrane</keyword>
<feature type="transmembrane region" description="Helical" evidence="8">
    <location>
        <begin position="553"/>
        <end position="580"/>
    </location>
</feature>
<evidence type="ECO:0000256" key="7">
    <source>
        <dbReference type="ARBA" id="ARBA00023136"/>
    </source>
</evidence>
<reference evidence="10" key="1">
    <citation type="submission" date="2016-01" db="EMBL/GenBank/DDBJ databases">
        <authorList>
            <person name="Mitreva M."/>
            <person name="Pepin K.H."/>
            <person name="Mihindukulasuriya K.A."/>
            <person name="Fulton R."/>
            <person name="Fronick C."/>
            <person name="O'Laughlin M."/>
            <person name="Miner T."/>
            <person name="Herter B."/>
            <person name="Rosa B.A."/>
            <person name="Cordes M."/>
            <person name="Tomlinson C."/>
            <person name="Wollam A."/>
            <person name="Palsikar V.B."/>
            <person name="Mardis E.R."/>
            <person name="Wilson R.K."/>
        </authorList>
    </citation>
    <scope>NUCLEOTIDE SEQUENCE [LARGE SCALE GENOMIC DNA]</scope>
    <source>
        <strain evidence="10">KA00683</strain>
    </source>
</reference>
<gene>
    <name evidence="9" type="ORF">HMPREF3185_01787</name>
</gene>
<dbReference type="GO" id="GO:0007035">
    <property type="term" value="P:vacuolar acidification"/>
    <property type="evidence" value="ECO:0007669"/>
    <property type="project" value="TreeGrafter"/>
</dbReference>
<evidence type="ECO:0000256" key="3">
    <source>
        <dbReference type="ARBA" id="ARBA00022448"/>
    </source>
</evidence>
<evidence type="ECO:0000313" key="10">
    <source>
        <dbReference type="Proteomes" id="UP000070224"/>
    </source>
</evidence>
<dbReference type="EMBL" id="LSDK01000125">
    <property type="protein sequence ID" value="KXB74302.1"/>
    <property type="molecule type" value="Genomic_DNA"/>
</dbReference>
<feature type="transmembrane region" description="Helical" evidence="8">
    <location>
        <begin position="515"/>
        <end position="533"/>
    </location>
</feature>
<dbReference type="AlphaFoldDB" id="A0A134B2X9"/>
<keyword evidence="3" id="KW-0813">Transport</keyword>
<comment type="caution">
    <text evidence="9">The sequence shown here is derived from an EMBL/GenBank/DDBJ whole genome shotgun (WGS) entry which is preliminary data.</text>
</comment>
<feature type="transmembrane region" description="Helical" evidence="8">
    <location>
        <begin position="404"/>
        <end position="424"/>
    </location>
</feature>
<evidence type="ECO:0000256" key="2">
    <source>
        <dbReference type="ARBA" id="ARBA00009904"/>
    </source>
</evidence>
<feature type="transmembrane region" description="Helical" evidence="8">
    <location>
        <begin position="362"/>
        <end position="384"/>
    </location>
</feature>
<evidence type="ECO:0000256" key="5">
    <source>
        <dbReference type="ARBA" id="ARBA00022989"/>
    </source>
</evidence>
<dbReference type="PANTHER" id="PTHR11629">
    <property type="entry name" value="VACUOLAR PROTON ATPASES"/>
    <property type="match status" value="1"/>
</dbReference>
<evidence type="ECO:0000256" key="6">
    <source>
        <dbReference type="ARBA" id="ARBA00023065"/>
    </source>
</evidence>
<feature type="transmembrane region" description="Helical" evidence="8">
    <location>
        <begin position="467"/>
        <end position="484"/>
    </location>
</feature>
<name>A0A134B2X9_9PORP</name>
<dbReference type="PATRIC" id="fig|322095.3.peg.1762"/>
<dbReference type="PANTHER" id="PTHR11629:SF63">
    <property type="entry name" value="V-TYPE PROTON ATPASE SUBUNIT A"/>
    <property type="match status" value="1"/>
</dbReference>
<evidence type="ECO:0000256" key="1">
    <source>
        <dbReference type="ARBA" id="ARBA00004141"/>
    </source>
</evidence>
<feature type="transmembrane region" description="Helical" evidence="8">
    <location>
        <begin position="436"/>
        <end position="455"/>
    </location>
</feature>
<keyword evidence="7 8" id="KW-0472">Membrane</keyword>
<organism evidence="9 10">
    <name type="scientific">Porphyromonas somerae</name>
    <dbReference type="NCBI Taxonomy" id="322095"/>
    <lineage>
        <taxon>Bacteria</taxon>
        <taxon>Pseudomonadati</taxon>
        <taxon>Bacteroidota</taxon>
        <taxon>Bacteroidia</taxon>
        <taxon>Bacteroidales</taxon>
        <taxon>Porphyromonadaceae</taxon>
        <taxon>Porphyromonas</taxon>
    </lineage>
</organism>
<evidence type="ECO:0000256" key="8">
    <source>
        <dbReference type="SAM" id="Phobius"/>
    </source>
</evidence>
<dbReference type="GO" id="GO:0033179">
    <property type="term" value="C:proton-transporting V-type ATPase, V0 domain"/>
    <property type="evidence" value="ECO:0007669"/>
    <property type="project" value="InterPro"/>
</dbReference>
<evidence type="ECO:0000313" key="9">
    <source>
        <dbReference type="EMBL" id="KXB74302.1"/>
    </source>
</evidence>
<keyword evidence="6" id="KW-0406">Ion transport</keyword>
<sequence length="609" mass="67307">MIRSMNKYAFLVFHSDYEGFLHKLRSLGVLHVNEQKDSREVEELRSILSERTHIKDTLRALRPYIADGAAELSQPIQNEAEGKALISEIEGELKRLSVQDEELAALRLEATEVRPWGAFDPAAISQLSNAGYALSFFTIPQARFTEAFQAEYDVVPVATLSGRVYFVHLHAAGASQTLPEAEHVATPKRSIAELEGLVAEAEAARAQQLEKLTEQTKLWQDQLASYDLLLENRFTFGRTRLQGERLADEKLLLLEGFVPTDDAPAFEAALEEAGYYFRQVDFDPETERVPIQLKNNAFARCFEFITGLFSLPNYQEIDQTYLIAPFFMLFFGMCFGDAGYGLLLFAVCTYFRLRSKGGDTSLLGLGQWLGGGAFVVGLLMGGIFGIELPWAHNKAYIFNQDNMMMISVIIGLVQILLGKAIGAYKKGLQKGWRHSLAGYAWVLLLVAVGLIYALPKASITLPQPVTYILYGIAGLSVLVAFFYNSPGKNPFINFGSGLWSTYETASGLLGDSLSYIRLFAIGLTGGILGSVFNQLAMSCVPEAGSGASVFSYIIGWVMALLVLLFGHGINFGIAMIGAFVHPLRLTFVEYYKNSEFEGGGKPYTPFTRK</sequence>
<keyword evidence="10" id="KW-1185">Reference proteome</keyword>
<comment type="subcellular location">
    <subcellularLocation>
        <location evidence="1">Membrane</location>
        <topology evidence="1">Multi-pass membrane protein</topology>
    </subcellularLocation>
</comment>
<comment type="similarity">
    <text evidence="2">Belongs to the V-ATPase 116 kDa subunit family.</text>
</comment>
<evidence type="ECO:0000256" key="4">
    <source>
        <dbReference type="ARBA" id="ARBA00022692"/>
    </source>
</evidence>